<keyword evidence="2 4" id="KW-0418">Kinase</keyword>
<gene>
    <name evidence="4" type="primary">dhaL</name>
    <name evidence="4" type="ORF">WMO41_11685</name>
</gene>
<dbReference type="PROSITE" id="PS51480">
    <property type="entry name" value="DHAL"/>
    <property type="match status" value="1"/>
</dbReference>
<keyword evidence="5" id="KW-1185">Reference proteome</keyword>
<dbReference type="PANTHER" id="PTHR28629:SF4">
    <property type="entry name" value="TRIOKINASE_FMN CYCLASE"/>
    <property type="match status" value="1"/>
</dbReference>
<dbReference type="InterPro" id="IPR012737">
    <property type="entry name" value="DhaK_L_YcgS"/>
</dbReference>
<reference evidence="4 5" key="1">
    <citation type="submission" date="2024-03" db="EMBL/GenBank/DDBJ databases">
        <title>Human intestinal bacterial collection.</title>
        <authorList>
            <person name="Pauvert C."/>
            <person name="Hitch T.C.A."/>
            <person name="Clavel T."/>
        </authorList>
    </citation>
    <scope>NUCLEOTIDE SEQUENCE [LARGE SCALE GENOMIC DNA]</scope>
    <source>
        <strain evidence="4 5">CLA-AP-H27</strain>
    </source>
</reference>
<dbReference type="Gene3D" id="1.25.40.340">
    <property type="match status" value="1"/>
</dbReference>
<evidence type="ECO:0000256" key="1">
    <source>
        <dbReference type="ARBA" id="ARBA00022679"/>
    </source>
</evidence>
<organism evidence="4 5">
    <name type="scientific">Ventrimonas faecis</name>
    <dbReference type="NCBI Taxonomy" id="3133170"/>
    <lineage>
        <taxon>Bacteria</taxon>
        <taxon>Bacillati</taxon>
        <taxon>Bacillota</taxon>
        <taxon>Clostridia</taxon>
        <taxon>Lachnospirales</taxon>
        <taxon>Lachnospiraceae</taxon>
        <taxon>Ventrimonas</taxon>
    </lineage>
</organism>
<dbReference type="Pfam" id="PF02734">
    <property type="entry name" value="Dak2"/>
    <property type="match status" value="1"/>
</dbReference>
<dbReference type="Proteomes" id="UP001437460">
    <property type="component" value="Unassembled WGS sequence"/>
</dbReference>
<name>A0ABV1HNB7_9FIRM</name>
<keyword evidence="1 4" id="KW-0808">Transferase</keyword>
<sequence length="216" mass="23421">MSFTLTAKDYAEYIKLAYDLIHSKGDYITELDSVTGDGDHWTNINMGFENLVKNIDRLEVMGLSDEFKEIGKIMMSVIGGSSGVLYGSAYIAAAKVLKEKDVLHDADLCAVLKAMLDAIVARGQAKEGYKTMIDSLAPAVKKYEECLANGTPTAELCEQVKKAAEDGAENTKNMEAIRGRASYQANRGLGHLDPGAVTMSYQIATLMDYAAGKITE</sequence>
<dbReference type="InterPro" id="IPR036117">
    <property type="entry name" value="DhaL_dom_sf"/>
</dbReference>
<feature type="domain" description="DhaL" evidence="3">
    <location>
        <begin position="8"/>
        <end position="208"/>
    </location>
</feature>
<evidence type="ECO:0000313" key="4">
    <source>
        <dbReference type="EMBL" id="MEQ2563814.1"/>
    </source>
</evidence>
<dbReference type="SMART" id="SM01120">
    <property type="entry name" value="Dak2"/>
    <property type="match status" value="1"/>
</dbReference>
<evidence type="ECO:0000256" key="2">
    <source>
        <dbReference type="ARBA" id="ARBA00022777"/>
    </source>
</evidence>
<accession>A0ABV1HNB7</accession>
<proteinExistence type="predicted"/>
<evidence type="ECO:0000313" key="5">
    <source>
        <dbReference type="Proteomes" id="UP001437460"/>
    </source>
</evidence>
<dbReference type="SUPFAM" id="SSF101473">
    <property type="entry name" value="DhaL-like"/>
    <property type="match status" value="1"/>
</dbReference>
<dbReference type="InterPro" id="IPR004007">
    <property type="entry name" value="DhaL_dom"/>
</dbReference>
<dbReference type="PANTHER" id="PTHR28629">
    <property type="entry name" value="TRIOKINASE/FMN CYCLASE"/>
    <property type="match status" value="1"/>
</dbReference>
<dbReference type="InterPro" id="IPR050861">
    <property type="entry name" value="Dihydroxyacetone_Kinase"/>
</dbReference>
<dbReference type="GO" id="GO:0047324">
    <property type="term" value="F:phosphoenolpyruvate-glycerone phosphotransferase activity"/>
    <property type="evidence" value="ECO:0007669"/>
    <property type="project" value="UniProtKB-EC"/>
</dbReference>
<protein>
    <submittedName>
        <fullName evidence="4">Dihydroxyacetone kinase subunit DhaL</fullName>
        <ecNumber evidence="4">2.7.1.121</ecNumber>
    </submittedName>
</protein>
<dbReference type="EC" id="2.7.1.121" evidence="4"/>
<evidence type="ECO:0000259" key="3">
    <source>
        <dbReference type="PROSITE" id="PS51480"/>
    </source>
</evidence>
<comment type="caution">
    <text evidence="4">The sequence shown here is derived from an EMBL/GenBank/DDBJ whole genome shotgun (WGS) entry which is preliminary data.</text>
</comment>
<dbReference type="NCBIfam" id="TIGR02365">
    <property type="entry name" value="dha_L_ycgS"/>
    <property type="match status" value="1"/>
</dbReference>
<dbReference type="EMBL" id="JBBMFJ010000025">
    <property type="protein sequence ID" value="MEQ2563814.1"/>
    <property type="molecule type" value="Genomic_DNA"/>
</dbReference>
<dbReference type="RefSeq" id="WP_349229892.1">
    <property type="nucleotide sequence ID" value="NZ_JBBMFJ010000025.1"/>
</dbReference>